<organism evidence="4 6">
    <name type="scientific">Candidatus Chlorohelix allophototropha</name>
    <dbReference type="NCBI Taxonomy" id="3003348"/>
    <lineage>
        <taxon>Bacteria</taxon>
        <taxon>Bacillati</taxon>
        <taxon>Chloroflexota</taxon>
        <taxon>Chloroflexia</taxon>
        <taxon>Candidatus Chloroheliales</taxon>
        <taxon>Candidatus Chloroheliaceae</taxon>
        <taxon>Candidatus Chlorohelix</taxon>
    </lineage>
</organism>
<dbReference type="Proteomes" id="UP001431572">
    <property type="component" value="Plasmid unnamed1"/>
</dbReference>
<keyword evidence="1" id="KW-1133">Transmembrane helix</keyword>
<evidence type="ECO:0000313" key="5">
    <source>
        <dbReference type="EMBL" id="WJW70156.1"/>
    </source>
</evidence>
<keyword evidence="1" id="KW-0472">Membrane</keyword>
<feature type="transmembrane region" description="Helical" evidence="1">
    <location>
        <begin position="279"/>
        <end position="299"/>
    </location>
</feature>
<dbReference type="AlphaFoldDB" id="A0A8T7M445"/>
<geneLocation type="plasmid" evidence="5 7">
    <name>unnamed1</name>
</geneLocation>
<dbReference type="Proteomes" id="UP000521676">
    <property type="component" value="Unassembled WGS sequence"/>
</dbReference>
<accession>A0A8T7M445</accession>
<evidence type="ECO:0000313" key="7">
    <source>
        <dbReference type="Proteomes" id="UP001431572"/>
    </source>
</evidence>
<dbReference type="InterPro" id="IPR028096">
    <property type="entry name" value="EfeO_Cupredoxin"/>
</dbReference>
<feature type="transmembrane region" description="Helical" evidence="1">
    <location>
        <begin position="131"/>
        <end position="153"/>
    </location>
</feature>
<dbReference type="EMBL" id="CP128401">
    <property type="protein sequence ID" value="WJW70156.1"/>
    <property type="molecule type" value="Genomic_DNA"/>
</dbReference>
<keyword evidence="7" id="KW-1185">Reference proteome</keyword>
<reference evidence="4 6" key="1">
    <citation type="submission" date="2020-06" db="EMBL/GenBank/DDBJ databases">
        <title>Anoxygenic phototrophic Chloroflexota member uses a Type I reaction center.</title>
        <authorList>
            <person name="Tsuji J.M."/>
            <person name="Shaw N.A."/>
            <person name="Nagashima S."/>
            <person name="Venkiteswaran J."/>
            <person name="Schiff S.L."/>
            <person name="Hanada S."/>
            <person name="Tank M."/>
            <person name="Neufeld J.D."/>
        </authorList>
    </citation>
    <scope>NUCLEOTIDE SEQUENCE [LARGE SCALE GENOMIC DNA]</scope>
    <source>
        <strain evidence="4">L227-S17</strain>
    </source>
</reference>
<dbReference type="InterPro" id="IPR039447">
    <property type="entry name" value="UreH-like_TM_dom"/>
</dbReference>
<keyword evidence="5" id="KW-0614">Plasmid</keyword>
<dbReference type="InterPro" id="IPR008972">
    <property type="entry name" value="Cupredoxin"/>
</dbReference>
<feature type="transmembrane region" description="Helical" evidence="1">
    <location>
        <begin position="51"/>
        <end position="71"/>
    </location>
</feature>
<evidence type="ECO:0000259" key="3">
    <source>
        <dbReference type="Pfam" id="PF13473"/>
    </source>
</evidence>
<feature type="transmembrane region" description="Helical" evidence="1">
    <location>
        <begin position="165"/>
        <end position="191"/>
    </location>
</feature>
<evidence type="ECO:0000256" key="1">
    <source>
        <dbReference type="SAM" id="Phobius"/>
    </source>
</evidence>
<sequence>MSKRRKNSQKTVSALKANHVTATGVGVVKQARISTPQPVVQDQPKPIPYGLLGFLATLCVGLLLIPSALNIGNVTDFTGAGSLLIVFLTGLTTGGLSCMAVQGGLLATLIARREESRQSLATGQGNQALPIIVFLGAKLLVYTLLGLLLGWSGSLFTITTTDQGVINLFVGLFMLATALNLLQVHPIFRYFAIQPPRRALKYLRRYSKSEDYFAPAFLGFLTILIPCGTTIAMEALAIGTGNPLSGALIMGGFVLGTSPLFFTLGYFATRLGALMHARFMKIAAFSLILLSIISLNTSLNLLDFPVSLNTIANAFSDTSEGGVATAVLPATSPGTGSIDAQEVTIKVTSSAYLPGNVQVKSGQPIRLNLITQNTQGCVRSFTLNKFGIRKVLPTTGQTVVEIPAQQPGTIRYTCSMGMYSGTITVV</sequence>
<dbReference type="Gene3D" id="2.60.40.420">
    <property type="entry name" value="Cupredoxins - blue copper proteins"/>
    <property type="match status" value="1"/>
</dbReference>
<dbReference type="SUPFAM" id="SSF49503">
    <property type="entry name" value="Cupredoxins"/>
    <property type="match status" value="1"/>
</dbReference>
<evidence type="ECO:0000313" key="6">
    <source>
        <dbReference type="Proteomes" id="UP000521676"/>
    </source>
</evidence>
<name>A0A8T7M445_9CHLR</name>
<feature type="transmembrane region" description="Helical" evidence="1">
    <location>
        <begin position="83"/>
        <end position="110"/>
    </location>
</feature>
<dbReference type="RefSeq" id="WP_341472035.1">
    <property type="nucleotide sequence ID" value="NZ_CP128401.1"/>
</dbReference>
<keyword evidence="1" id="KW-0812">Transmembrane</keyword>
<gene>
    <name evidence="4" type="ORF">HXX08_13410</name>
    <name evidence="5" type="ORF">OZ401_004663</name>
</gene>
<evidence type="ECO:0000313" key="4">
    <source>
        <dbReference type="EMBL" id="NWJ46859.1"/>
    </source>
</evidence>
<dbReference type="Pfam" id="PF13386">
    <property type="entry name" value="DsbD_2"/>
    <property type="match status" value="1"/>
</dbReference>
<protein>
    <submittedName>
        <fullName evidence="4">Sulfite exporter TauE/SafE family protein</fullName>
    </submittedName>
</protein>
<feature type="transmembrane region" description="Helical" evidence="1">
    <location>
        <begin position="244"/>
        <end position="267"/>
    </location>
</feature>
<reference evidence="5" key="2">
    <citation type="journal article" date="2024" name="Nature">
        <title>Anoxygenic phototroph of the Chloroflexota uses a type I reaction centre.</title>
        <authorList>
            <person name="Tsuji J.M."/>
            <person name="Shaw N.A."/>
            <person name="Nagashima S."/>
            <person name="Venkiteswaran J.J."/>
            <person name="Schiff S.L."/>
            <person name="Watanabe T."/>
            <person name="Fukui M."/>
            <person name="Hanada S."/>
            <person name="Tank M."/>
            <person name="Neufeld J.D."/>
        </authorList>
    </citation>
    <scope>NUCLEOTIDE SEQUENCE</scope>
    <source>
        <strain evidence="5">L227-S17</strain>
        <plasmid evidence="5 7">unnamed1</plasmid>
    </source>
</reference>
<dbReference type="Pfam" id="PF13473">
    <property type="entry name" value="Cupredoxin_1"/>
    <property type="match status" value="1"/>
</dbReference>
<dbReference type="EMBL" id="JACATZ010000001">
    <property type="protein sequence ID" value="NWJ46859.1"/>
    <property type="molecule type" value="Genomic_DNA"/>
</dbReference>
<dbReference type="PANTHER" id="PTHR42208">
    <property type="entry name" value="HEAVY METAL TRANSPORTER-RELATED"/>
    <property type="match status" value="1"/>
</dbReference>
<proteinExistence type="predicted"/>
<feature type="transmembrane region" description="Helical" evidence="1">
    <location>
        <begin position="212"/>
        <end position="238"/>
    </location>
</feature>
<feature type="domain" description="Urease accessory protein UreH-like transmembrane" evidence="2">
    <location>
        <begin position="86"/>
        <end position="292"/>
    </location>
</feature>
<dbReference type="PANTHER" id="PTHR42208:SF1">
    <property type="entry name" value="HEAVY METAL TRANSPORTER"/>
    <property type="match status" value="1"/>
</dbReference>
<evidence type="ECO:0000259" key="2">
    <source>
        <dbReference type="Pfam" id="PF13386"/>
    </source>
</evidence>
<feature type="domain" description="EfeO-type cupredoxin-like" evidence="3">
    <location>
        <begin position="335"/>
        <end position="425"/>
    </location>
</feature>